<dbReference type="OrthoDB" id="9797819at2"/>
<dbReference type="KEGG" id="chk:D4L85_11180"/>
<dbReference type="GO" id="GO:0032259">
    <property type="term" value="P:methylation"/>
    <property type="evidence" value="ECO:0007669"/>
    <property type="project" value="UniProtKB-KW"/>
</dbReference>
<evidence type="ECO:0000313" key="4">
    <source>
        <dbReference type="Proteomes" id="UP000266183"/>
    </source>
</evidence>
<dbReference type="Proteomes" id="UP000266183">
    <property type="component" value="Chromosome"/>
</dbReference>
<keyword evidence="3" id="KW-0489">Methyltransferase</keyword>
<evidence type="ECO:0000256" key="1">
    <source>
        <dbReference type="ARBA" id="ARBA00022679"/>
    </source>
</evidence>
<dbReference type="Gene3D" id="3.40.50.150">
    <property type="entry name" value="Vaccinia Virus protein VP39"/>
    <property type="match status" value="1"/>
</dbReference>
<dbReference type="RefSeq" id="WP_119754383.1">
    <property type="nucleotide sequence ID" value="NZ_CP032382.1"/>
</dbReference>
<organism evidence="3 4">
    <name type="scientific">Chryseolinea soli</name>
    <dbReference type="NCBI Taxonomy" id="2321403"/>
    <lineage>
        <taxon>Bacteria</taxon>
        <taxon>Pseudomonadati</taxon>
        <taxon>Bacteroidota</taxon>
        <taxon>Cytophagia</taxon>
        <taxon>Cytophagales</taxon>
        <taxon>Fulvivirgaceae</taxon>
        <taxon>Chryseolinea</taxon>
    </lineage>
</organism>
<evidence type="ECO:0000313" key="3">
    <source>
        <dbReference type="EMBL" id="AYB31101.1"/>
    </source>
</evidence>
<dbReference type="AlphaFoldDB" id="A0A385SL52"/>
<feature type="domain" description="Methyltransferase" evidence="2">
    <location>
        <begin position="48"/>
        <end position="141"/>
    </location>
</feature>
<dbReference type="EMBL" id="CP032382">
    <property type="protein sequence ID" value="AYB31101.1"/>
    <property type="molecule type" value="Genomic_DNA"/>
</dbReference>
<gene>
    <name evidence="3" type="ORF">D4L85_11180</name>
</gene>
<name>A0A385SL52_9BACT</name>
<dbReference type="InterPro" id="IPR029063">
    <property type="entry name" value="SAM-dependent_MTases_sf"/>
</dbReference>
<dbReference type="InterPro" id="IPR041698">
    <property type="entry name" value="Methyltransf_25"/>
</dbReference>
<proteinExistence type="predicted"/>
<protein>
    <submittedName>
        <fullName evidence="3">Class I SAM-dependent methyltransferase</fullName>
    </submittedName>
</protein>
<evidence type="ECO:0000259" key="2">
    <source>
        <dbReference type="Pfam" id="PF13649"/>
    </source>
</evidence>
<keyword evidence="4" id="KW-1185">Reference proteome</keyword>
<dbReference type="PANTHER" id="PTHR43861">
    <property type="entry name" value="TRANS-ACONITATE 2-METHYLTRANSFERASE-RELATED"/>
    <property type="match status" value="1"/>
</dbReference>
<dbReference type="Pfam" id="PF13649">
    <property type="entry name" value="Methyltransf_25"/>
    <property type="match status" value="1"/>
</dbReference>
<accession>A0A385SL52</accession>
<dbReference type="GO" id="GO:0008168">
    <property type="term" value="F:methyltransferase activity"/>
    <property type="evidence" value="ECO:0007669"/>
    <property type="project" value="UniProtKB-KW"/>
</dbReference>
<keyword evidence="1 3" id="KW-0808">Transferase</keyword>
<sequence>MRIRNQKDAFLKYEADNYFARNRNAKYKGETDVVLKMLQEYSVQPNRVLEIGCNSGYRLDAISTLLQCPDVTGIDPSKQAIDLGRSKYPHIHFIHGTADDMSSLRAASFDLIIIGFVLYVVDRDILFKVVEETDRLLMDGGLLVIVDFFSEKPVRNPYQHIQEIEAFAYKQNYDEMFTSSRLYHVIDKRSMDHTSKDYDASNDFYNKYAMTTLKKDLAAGYR</sequence>
<reference evidence="4" key="1">
    <citation type="submission" date="2018-09" db="EMBL/GenBank/DDBJ databases">
        <title>Chryseolinea sp. KIS68-18 isolated from soil.</title>
        <authorList>
            <person name="Weon H.-Y."/>
            <person name="Kwon S.-W."/>
            <person name="Lee S.A."/>
        </authorList>
    </citation>
    <scope>NUCLEOTIDE SEQUENCE [LARGE SCALE GENOMIC DNA]</scope>
    <source>
        <strain evidence="4">KIS68-18</strain>
    </source>
</reference>
<dbReference type="CDD" id="cd02440">
    <property type="entry name" value="AdoMet_MTases"/>
    <property type="match status" value="1"/>
</dbReference>
<dbReference type="SUPFAM" id="SSF53335">
    <property type="entry name" value="S-adenosyl-L-methionine-dependent methyltransferases"/>
    <property type="match status" value="1"/>
</dbReference>